<feature type="region of interest" description="Disordered" evidence="1">
    <location>
        <begin position="1"/>
        <end position="20"/>
    </location>
</feature>
<dbReference type="AlphaFoldDB" id="A0A2I0IKY5"/>
<dbReference type="PANTHER" id="PTHR31286">
    <property type="entry name" value="GLYCINE-RICH CELL WALL STRUCTURAL PROTEIN 1.8-LIKE"/>
    <property type="match status" value="1"/>
</dbReference>
<evidence type="ECO:0000256" key="1">
    <source>
        <dbReference type="SAM" id="MobiDB-lite"/>
    </source>
</evidence>
<gene>
    <name evidence="2" type="ORF">CRG98_035024</name>
</gene>
<evidence type="ECO:0000313" key="2">
    <source>
        <dbReference type="EMBL" id="PKI44669.1"/>
    </source>
</evidence>
<dbReference type="PANTHER" id="PTHR31286:SF165">
    <property type="entry name" value="DUF4283 DOMAIN-CONTAINING PROTEIN"/>
    <property type="match status" value="1"/>
</dbReference>
<comment type="caution">
    <text evidence="2">The sequence shown here is derived from an EMBL/GenBank/DDBJ whole genome shotgun (WGS) entry which is preliminary data.</text>
</comment>
<sequence length="187" mass="20874">MKLSSAIPSGNDDSRSCSQKLFGVPEKPPLEFYEPVMLNGRRVVLLPKSVIDEDQAPWKNALVGQLIGKKHCPLILRPWEKGIQAISLDKRGMPIWVKLLKVPLELMSPLGLSYIDSWVGKPLCLERDSGGFGKANSVKIRVEIMRDAELPSQIEVALGEDEIVMIDVEYPWCEIAKKKTVVGPKQK</sequence>
<protein>
    <submittedName>
        <fullName evidence="2">Uncharacterized protein</fullName>
    </submittedName>
</protein>
<keyword evidence="3" id="KW-1185">Reference proteome</keyword>
<accession>A0A2I0IKY5</accession>
<proteinExistence type="predicted"/>
<dbReference type="EMBL" id="PGOL01002859">
    <property type="protein sequence ID" value="PKI44669.1"/>
    <property type="molecule type" value="Genomic_DNA"/>
</dbReference>
<dbReference type="Proteomes" id="UP000233551">
    <property type="component" value="Unassembled WGS sequence"/>
</dbReference>
<reference evidence="2 3" key="1">
    <citation type="submission" date="2017-11" db="EMBL/GenBank/DDBJ databases">
        <title>De-novo sequencing of pomegranate (Punica granatum L.) genome.</title>
        <authorList>
            <person name="Akparov Z."/>
            <person name="Amiraslanov A."/>
            <person name="Hajiyeva S."/>
            <person name="Abbasov M."/>
            <person name="Kaur K."/>
            <person name="Hamwieh A."/>
            <person name="Solovyev V."/>
            <person name="Salamov A."/>
            <person name="Braich B."/>
            <person name="Kosarev P."/>
            <person name="Mahmoud A."/>
            <person name="Hajiyev E."/>
            <person name="Babayeva S."/>
            <person name="Izzatullayeva V."/>
            <person name="Mammadov A."/>
            <person name="Mammadov A."/>
            <person name="Sharifova S."/>
            <person name="Ojaghi J."/>
            <person name="Eynullazada K."/>
            <person name="Bayramov B."/>
            <person name="Abdulazimova A."/>
            <person name="Shahmuradov I."/>
        </authorList>
    </citation>
    <scope>NUCLEOTIDE SEQUENCE [LARGE SCALE GENOMIC DNA]</scope>
    <source>
        <strain evidence="3">cv. AG2017</strain>
        <tissue evidence="2">Leaf</tissue>
    </source>
</reference>
<dbReference type="InterPro" id="IPR040256">
    <property type="entry name" value="At4g02000-like"/>
</dbReference>
<name>A0A2I0IKY5_PUNGR</name>
<organism evidence="2 3">
    <name type="scientific">Punica granatum</name>
    <name type="common">Pomegranate</name>
    <dbReference type="NCBI Taxonomy" id="22663"/>
    <lineage>
        <taxon>Eukaryota</taxon>
        <taxon>Viridiplantae</taxon>
        <taxon>Streptophyta</taxon>
        <taxon>Embryophyta</taxon>
        <taxon>Tracheophyta</taxon>
        <taxon>Spermatophyta</taxon>
        <taxon>Magnoliopsida</taxon>
        <taxon>eudicotyledons</taxon>
        <taxon>Gunneridae</taxon>
        <taxon>Pentapetalae</taxon>
        <taxon>rosids</taxon>
        <taxon>malvids</taxon>
        <taxon>Myrtales</taxon>
        <taxon>Lythraceae</taxon>
        <taxon>Punica</taxon>
    </lineage>
</organism>
<evidence type="ECO:0000313" key="3">
    <source>
        <dbReference type="Proteomes" id="UP000233551"/>
    </source>
</evidence>